<evidence type="ECO:0000313" key="1">
    <source>
        <dbReference type="EMBL" id="KAL3285917.1"/>
    </source>
</evidence>
<proteinExistence type="predicted"/>
<keyword evidence="2" id="KW-1185">Reference proteome</keyword>
<name>A0ABD2P5N6_9CUCU</name>
<gene>
    <name evidence="1" type="ORF">HHI36_000435</name>
</gene>
<protein>
    <submittedName>
        <fullName evidence="1">Uncharacterized protein</fullName>
    </submittedName>
</protein>
<dbReference type="EMBL" id="JABFTP020000185">
    <property type="protein sequence ID" value="KAL3285917.1"/>
    <property type="molecule type" value="Genomic_DNA"/>
</dbReference>
<evidence type="ECO:0000313" key="2">
    <source>
        <dbReference type="Proteomes" id="UP001516400"/>
    </source>
</evidence>
<reference evidence="1 2" key="1">
    <citation type="journal article" date="2021" name="BMC Biol.">
        <title>Horizontally acquired antibacterial genes associated with adaptive radiation of ladybird beetles.</title>
        <authorList>
            <person name="Li H.S."/>
            <person name="Tang X.F."/>
            <person name="Huang Y.H."/>
            <person name="Xu Z.Y."/>
            <person name="Chen M.L."/>
            <person name="Du X.Y."/>
            <person name="Qiu B.Y."/>
            <person name="Chen P.T."/>
            <person name="Zhang W."/>
            <person name="Slipinski A."/>
            <person name="Escalona H.E."/>
            <person name="Waterhouse R.M."/>
            <person name="Zwick A."/>
            <person name="Pang H."/>
        </authorList>
    </citation>
    <scope>NUCLEOTIDE SEQUENCE [LARGE SCALE GENOMIC DNA]</scope>
    <source>
        <strain evidence="1">SYSU2018</strain>
    </source>
</reference>
<comment type="caution">
    <text evidence="1">The sequence shown here is derived from an EMBL/GenBank/DDBJ whole genome shotgun (WGS) entry which is preliminary data.</text>
</comment>
<organism evidence="1 2">
    <name type="scientific">Cryptolaemus montrouzieri</name>
    <dbReference type="NCBI Taxonomy" id="559131"/>
    <lineage>
        <taxon>Eukaryota</taxon>
        <taxon>Metazoa</taxon>
        <taxon>Ecdysozoa</taxon>
        <taxon>Arthropoda</taxon>
        <taxon>Hexapoda</taxon>
        <taxon>Insecta</taxon>
        <taxon>Pterygota</taxon>
        <taxon>Neoptera</taxon>
        <taxon>Endopterygota</taxon>
        <taxon>Coleoptera</taxon>
        <taxon>Polyphaga</taxon>
        <taxon>Cucujiformia</taxon>
        <taxon>Coccinelloidea</taxon>
        <taxon>Coccinellidae</taxon>
        <taxon>Scymninae</taxon>
        <taxon>Scymnini</taxon>
        <taxon>Cryptolaemus</taxon>
    </lineage>
</organism>
<dbReference type="AlphaFoldDB" id="A0ABD2P5N6"/>
<accession>A0ABD2P5N6</accession>
<dbReference type="Proteomes" id="UP001516400">
    <property type="component" value="Unassembled WGS sequence"/>
</dbReference>
<sequence length="161" mass="18208">MQLGTKLSLQSARYKESEGSFVEHFMKFVAMSKHLEPNYFEQLLIKTIARHYPPNISSVLVGTHSLADAMDKLRQADYYFRFEMKINTDLGSQVRSSDPIERNKIAIISILEIALGGISKTPTKTVAQIGLDTPENFKLSQDSERMALLTMFGSHCRSSFK</sequence>